<comment type="similarity">
    <text evidence="1">Belongs to the NAD(P)H dehydrogenase (quinone) family.</text>
</comment>
<gene>
    <name evidence="4" type="ORF">BFL28_16205</name>
</gene>
<dbReference type="PANTHER" id="PTHR10204">
    <property type="entry name" value="NAD P H OXIDOREDUCTASE-RELATED"/>
    <property type="match status" value="1"/>
</dbReference>
<dbReference type="AlphaFoldDB" id="A0A1E3LW75"/>
<dbReference type="Gene3D" id="3.40.50.360">
    <property type="match status" value="1"/>
</dbReference>
<dbReference type="InterPro" id="IPR029039">
    <property type="entry name" value="Flavoprotein-like_sf"/>
</dbReference>
<dbReference type="STRING" id="1888892.BFL28_16205"/>
<dbReference type="InterPro" id="IPR051545">
    <property type="entry name" value="NAD(P)H_dehydrogenase_qn"/>
</dbReference>
<reference evidence="4 5" key="1">
    <citation type="submission" date="2016-08" db="EMBL/GenBank/DDBJ databases">
        <title>Draft genome of the agarase producing Sphingomonas sp. MCT13.</title>
        <authorList>
            <person name="D'Andrea M.M."/>
            <person name="Rossolini G.M."/>
            <person name="Thaller M.C."/>
        </authorList>
    </citation>
    <scope>NUCLEOTIDE SEQUENCE [LARGE SCALE GENOMIC DNA]</scope>
    <source>
        <strain evidence="4 5">MCT13</strain>
    </source>
</reference>
<dbReference type="GO" id="GO:0005829">
    <property type="term" value="C:cytosol"/>
    <property type="evidence" value="ECO:0007669"/>
    <property type="project" value="TreeGrafter"/>
</dbReference>
<dbReference type="GO" id="GO:0003955">
    <property type="term" value="F:NAD(P)H dehydrogenase (quinone) activity"/>
    <property type="evidence" value="ECO:0007669"/>
    <property type="project" value="TreeGrafter"/>
</dbReference>
<comment type="caution">
    <text evidence="4">The sequence shown here is derived from an EMBL/GenBank/DDBJ whole genome shotgun (WGS) entry which is preliminary data.</text>
</comment>
<dbReference type="EMBL" id="MDDS01000022">
    <property type="protein sequence ID" value="ODP37978.1"/>
    <property type="molecule type" value="Genomic_DNA"/>
</dbReference>
<dbReference type="Pfam" id="PF02525">
    <property type="entry name" value="Flavodoxin_2"/>
    <property type="match status" value="1"/>
</dbReference>
<dbReference type="Proteomes" id="UP000094487">
    <property type="component" value="Unassembled WGS sequence"/>
</dbReference>
<evidence type="ECO:0000256" key="2">
    <source>
        <dbReference type="ARBA" id="ARBA00023002"/>
    </source>
</evidence>
<proteinExistence type="inferred from homology"/>
<sequence>MRHLVVLGHPRADSFNHAIAKTWCEEAEEFGQVAVVDDLYQRGFDPALKAKEMPGPDYLVPWDVSHSLTQIASSDMLVLVYPIWFGMPPAIVKGYVDRVLGANFSAEEVKANLPNPELSGKRLTIISTSAATRPWLEERGQWLALKQAFDTYLTRALGFADCHHIHFDAIVPGLKQRFVDEHLEVVRQTARERGAVLKYGNLPPRLMRPPDF</sequence>
<dbReference type="SUPFAM" id="SSF52218">
    <property type="entry name" value="Flavoproteins"/>
    <property type="match status" value="1"/>
</dbReference>
<dbReference type="InterPro" id="IPR003680">
    <property type="entry name" value="Flavodoxin_fold"/>
</dbReference>
<feature type="domain" description="Flavodoxin-like fold" evidence="3">
    <location>
        <begin position="1"/>
        <end position="188"/>
    </location>
</feature>
<accession>A0A1E3LW75</accession>
<keyword evidence="5" id="KW-1185">Reference proteome</keyword>
<keyword evidence="2" id="KW-0560">Oxidoreductase</keyword>
<evidence type="ECO:0000259" key="3">
    <source>
        <dbReference type="Pfam" id="PF02525"/>
    </source>
</evidence>
<evidence type="ECO:0000313" key="5">
    <source>
        <dbReference type="Proteomes" id="UP000094487"/>
    </source>
</evidence>
<protein>
    <recommendedName>
        <fullName evidence="3">Flavodoxin-like fold domain-containing protein</fullName>
    </recommendedName>
</protein>
<organism evidence="4 5">
    <name type="scientific">Sphingomonas turrisvirgatae</name>
    <dbReference type="NCBI Taxonomy" id="1888892"/>
    <lineage>
        <taxon>Bacteria</taxon>
        <taxon>Pseudomonadati</taxon>
        <taxon>Pseudomonadota</taxon>
        <taxon>Alphaproteobacteria</taxon>
        <taxon>Sphingomonadales</taxon>
        <taxon>Sphingomonadaceae</taxon>
        <taxon>Sphingomonas</taxon>
    </lineage>
</organism>
<evidence type="ECO:0000256" key="1">
    <source>
        <dbReference type="ARBA" id="ARBA00006252"/>
    </source>
</evidence>
<evidence type="ECO:0000313" key="4">
    <source>
        <dbReference type="EMBL" id="ODP37978.1"/>
    </source>
</evidence>
<dbReference type="PANTHER" id="PTHR10204:SF34">
    <property type="entry name" value="NAD(P)H DEHYDROGENASE [QUINONE] 1 ISOFORM 1"/>
    <property type="match status" value="1"/>
</dbReference>
<name>A0A1E3LW75_9SPHN</name>